<proteinExistence type="predicted"/>
<dbReference type="PANTHER" id="PTHR45919:SF1">
    <property type="entry name" value="GDP-MAN:MAN(3)GLCNAC(2)-PP-DOL ALPHA-1,2-MANNOSYLTRANSFERASE"/>
    <property type="match status" value="1"/>
</dbReference>
<comment type="caution">
    <text evidence="2">The sequence shown here is derived from an EMBL/GenBank/DDBJ whole genome shotgun (WGS) entry which is preliminary data.</text>
</comment>
<keyword evidence="2" id="KW-0808">Transferase</keyword>
<dbReference type="AlphaFoldDB" id="A0A495R7F9"/>
<dbReference type="PANTHER" id="PTHR45919">
    <property type="entry name" value="GDP-MAN:MAN(3)GLCNAC(2)-PP-DOL ALPHA-1,2-MANNOSYLTRANSFERASE"/>
    <property type="match status" value="1"/>
</dbReference>
<sequence>MTSIGIYHPDLNRGGGSESVTYNIYDALSNQYDVELITGSIPDENRLNNLFGPSLNLEFRLLPWYGKAASKDIQKGYKLRHAISARSLERISSEYDCIISGYNEIPDIENKISYIHHPIYLCQEFPEHRSGRLSNWYDKGCRMVSGYSNLNEETIVTNSQWSSSILDNCKAGDIDVVYPPVDTSSLSNINWENQENGIVAVGRVSSDKRVDEIIDIYSHLNERGMLDKCHIIGRIPSNRYGQKILDRAKKIDSLNIHGEVAQSTLYEILAKNKYGIHARENEHFGMAVAEMVGSGMLPFVHKSGGQVEIVNEIDYLTYTGKTDAVENISEVISDTRLQKKLLAELPECESNFGKKRFDESIKNIVDNHL</sequence>
<dbReference type="SUPFAM" id="SSF53756">
    <property type="entry name" value="UDP-Glycosyltransferase/glycogen phosphorylase"/>
    <property type="match status" value="1"/>
</dbReference>
<dbReference type="InterPro" id="IPR038013">
    <property type="entry name" value="ALG11"/>
</dbReference>
<dbReference type="GO" id="GO:0016020">
    <property type="term" value="C:membrane"/>
    <property type="evidence" value="ECO:0007669"/>
    <property type="project" value="TreeGrafter"/>
</dbReference>
<name>A0A495R7F9_9EURY</name>
<protein>
    <submittedName>
        <fullName evidence="2">Glycosyltransferase involved in cell wall biosynthesis</fullName>
    </submittedName>
</protein>
<reference evidence="2 3" key="1">
    <citation type="submission" date="2018-10" db="EMBL/GenBank/DDBJ databases">
        <title>Genomic Encyclopedia of Archaeal and Bacterial Type Strains, Phase II (KMG-II): from individual species to whole genera.</title>
        <authorList>
            <person name="Goeker M."/>
        </authorList>
    </citation>
    <scope>NUCLEOTIDE SEQUENCE [LARGE SCALE GENOMIC DNA]</scope>
    <source>
        <strain evidence="2 3">DSM 11927</strain>
    </source>
</reference>
<accession>A0A495R7F9</accession>
<evidence type="ECO:0000313" key="3">
    <source>
        <dbReference type="Proteomes" id="UP000268233"/>
    </source>
</evidence>
<dbReference type="InterPro" id="IPR001296">
    <property type="entry name" value="Glyco_trans_1"/>
</dbReference>
<dbReference type="Pfam" id="PF00534">
    <property type="entry name" value="Glycos_transf_1"/>
    <property type="match status" value="1"/>
</dbReference>
<dbReference type="EMBL" id="RBWW01000001">
    <property type="protein sequence ID" value="RKS83243.1"/>
    <property type="molecule type" value="Genomic_DNA"/>
</dbReference>
<dbReference type="GO" id="GO:0004377">
    <property type="term" value="F:GDP-Man:Man(3)GlcNAc(2)-PP-Dol alpha-1,2-mannosyltransferase activity"/>
    <property type="evidence" value="ECO:0007669"/>
    <property type="project" value="InterPro"/>
</dbReference>
<dbReference type="Proteomes" id="UP000268233">
    <property type="component" value="Unassembled WGS sequence"/>
</dbReference>
<evidence type="ECO:0000313" key="2">
    <source>
        <dbReference type="EMBL" id="RKS83243.1"/>
    </source>
</evidence>
<dbReference type="RefSeq" id="WP_121303371.1">
    <property type="nucleotide sequence ID" value="NZ_RBWW01000001.1"/>
</dbReference>
<gene>
    <name evidence="2" type="ORF">BDK61_2582</name>
</gene>
<dbReference type="Gene3D" id="3.40.50.2000">
    <property type="entry name" value="Glycogen Phosphorylase B"/>
    <property type="match status" value="1"/>
</dbReference>
<organism evidence="2 3">
    <name type="scientific">Haloarcula quadrata</name>
    <dbReference type="NCBI Taxonomy" id="182779"/>
    <lineage>
        <taxon>Archaea</taxon>
        <taxon>Methanobacteriati</taxon>
        <taxon>Methanobacteriota</taxon>
        <taxon>Stenosarchaea group</taxon>
        <taxon>Halobacteria</taxon>
        <taxon>Halobacteriales</taxon>
        <taxon>Haloarculaceae</taxon>
        <taxon>Haloarcula</taxon>
    </lineage>
</organism>
<evidence type="ECO:0000259" key="1">
    <source>
        <dbReference type="Pfam" id="PF00534"/>
    </source>
</evidence>
<feature type="domain" description="Glycosyl transferase family 1" evidence="1">
    <location>
        <begin position="190"/>
        <end position="341"/>
    </location>
</feature>
<keyword evidence="3" id="KW-1185">Reference proteome</keyword>
<dbReference type="GO" id="GO:0006487">
    <property type="term" value="P:protein N-linked glycosylation"/>
    <property type="evidence" value="ECO:0007669"/>
    <property type="project" value="TreeGrafter"/>
</dbReference>